<gene>
    <name evidence="1" type="ORF">E2C01_063111</name>
</gene>
<keyword evidence="2" id="KW-1185">Reference proteome</keyword>
<dbReference type="PROSITE" id="PS50096">
    <property type="entry name" value="IQ"/>
    <property type="match status" value="1"/>
</dbReference>
<dbReference type="Proteomes" id="UP000324222">
    <property type="component" value="Unassembled WGS sequence"/>
</dbReference>
<evidence type="ECO:0000313" key="1">
    <source>
        <dbReference type="EMBL" id="MPC68900.1"/>
    </source>
</evidence>
<organism evidence="1 2">
    <name type="scientific">Portunus trituberculatus</name>
    <name type="common">Swimming crab</name>
    <name type="synonym">Neptunus trituberculatus</name>
    <dbReference type="NCBI Taxonomy" id="210409"/>
    <lineage>
        <taxon>Eukaryota</taxon>
        <taxon>Metazoa</taxon>
        <taxon>Ecdysozoa</taxon>
        <taxon>Arthropoda</taxon>
        <taxon>Crustacea</taxon>
        <taxon>Multicrustacea</taxon>
        <taxon>Malacostraca</taxon>
        <taxon>Eumalacostraca</taxon>
        <taxon>Eucarida</taxon>
        <taxon>Decapoda</taxon>
        <taxon>Pleocyemata</taxon>
        <taxon>Brachyura</taxon>
        <taxon>Eubrachyura</taxon>
        <taxon>Portunoidea</taxon>
        <taxon>Portunidae</taxon>
        <taxon>Portuninae</taxon>
        <taxon>Portunus</taxon>
    </lineage>
</organism>
<dbReference type="OrthoDB" id="8068875at2759"/>
<dbReference type="EMBL" id="VSRR010028558">
    <property type="protein sequence ID" value="MPC68900.1"/>
    <property type="molecule type" value="Genomic_DNA"/>
</dbReference>
<name>A0A5B7H9M2_PORTR</name>
<sequence>MDIRIIMWSFEGDYRRKPQQRLGGASKTRNIERSDLLNQLKADREERERQRRREAAAVTLQAWARGVLSQRRTKLDLRYQYDSYLALTKAQGISEGSAIRLIALLIRIFHPQEDSDRLRGKLANGNIKKKKAHLIASPLTVKDS</sequence>
<dbReference type="AlphaFoldDB" id="A0A5B7H9M2"/>
<evidence type="ECO:0000313" key="2">
    <source>
        <dbReference type="Proteomes" id="UP000324222"/>
    </source>
</evidence>
<reference evidence="1 2" key="1">
    <citation type="submission" date="2019-05" db="EMBL/GenBank/DDBJ databases">
        <title>Another draft genome of Portunus trituberculatus and its Hox gene families provides insights of decapod evolution.</title>
        <authorList>
            <person name="Jeong J.-H."/>
            <person name="Song I."/>
            <person name="Kim S."/>
            <person name="Choi T."/>
            <person name="Kim D."/>
            <person name="Ryu S."/>
            <person name="Kim W."/>
        </authorList>
    </citation>
    <scope>NUCLEOTIDE SEQUENCE [LARGE SCALE GENOMIC DNA]</scope>
    <source>
        <tissue evidence="1">Muscle</tissue>
    </source>
</reference>
<accession>A0A5B7H9M2</accession>
<proteinExistence type="predicted"/>
<protein>
    <submittedName>
        <fullName evidence="1">Putative E3 ubiquitin protein ligase</fullName>
    </submittedName>
</protein>
<comment type="caution">
    <text evidence="1">The sequence shown here is derived from an EMBL/GenBank/DDBJ whole genome shotgun (WGS) entry which is preliminary data.</text>
</comment>